<dbReference type="InterPro" id="IPR037066">
    <property type="entry name" value="Plug_dom_sf"/>
</dbReference>
<keyword evidence="4 10" id="KW-0812">Transmembrane</keyword>
<dbReference type="Pfam" id="PF13715">
    <property type="entry name" value="CarbopepD_reg_2"/>
    <property type="match status" value="1"/>
</dbReference>
<dbReference type="InterPro" id="IPR012910">
    <property type="entry name" value="Plug_dom"/>
</dbReference>
<keyword evidence="15" id="KW-1185">Reference proteome</keyword>
<dbReference type="InterPro" id="IPR039426">
    <property type="entry name" value="TonB-dep_rcpt-like"/>
</dbReference>
<organism evidence="14 15">
    <name type="scientific">Larkinella humicola</name>
    <dbReference type="NCBI Taxonomy" id="2607654"/>
    <lineage>
        <taxon>Bacteria</taxon>
        <taxon>Pseudomonadati</taxon>
        <taxon>Bacteroidota</taxon>
        <taxon>Cytophagia</taxon>
        <taxon>Cytophagales</taxon>
        <taxon>Spirosomataceae</taxon>
        <taxon>Larkinella</taxon>
    </lineage>
</organism>
<dbReference type="InterPro" id="IPR036942">
    <property type="entry name" value="Beta-barrel_TonB_sf"/>
</dbReference>
<dbReference type="PROSITE" id="PS52016">
    <property type="entry name" value="TONB_DEPENDENT_REC_3"/>
    <property type="match status" value="1"/>
</dbReference>
<evidence type="ECO:0000256" key="9">
    <source>
        <dbReference type="ARBA" id="ARBA00023237"/>
    </source>
</evidence>
<evidence type="ECO:0000256" key="6">
    <source>
        <dbReference type="ARBA" id="ARBA00023077"/>
    </source>
</evidence>
<keyword evidence="3 10" id="KW-1134">Transmembrane beta strand</keyword>
<evidence type="ECO:0000256" key="5">
    <source>
        <dbReference type="ARBA" id="ARBA00022729"/>
    </source>
</evidence>
<keyword evidence="9 10" id="KW-0998">Cell outer membrane</keyword>
<sequence>MVESAHFLLPLLNTRSACFFHFYNPNYSLMKQIYSLLLVWIVVSGLGKAWAQDRTLSGKITSSSDGSPLPGVNVVAKGSSKGSVSDVNGNYSLLAPAGTKTLVFSYIGFLTQEAPVSASSNAINVTMTEASQSLDEVIVSGLATSVKRSNAANAVTRISSDELVGKTRPVTLDAAMSGKIVGANIVQNSGAPGGGISVKLRGISSINGSSEPLYVIDGVFVNNSQFATGAGSGSFSGAGTNQDQAPNRISDINPADIESMEILKGPSAAAIYGTRANAGVIIITTKKGKAGKTKVSFGQDVGFSSAIKLLGYEGFSLDPIGPEGQTKFDYVFGNGTVGSGSKTEIDLWQKATAEGKLYDYEKYIYGNTGKITNTRLSISGGNDKTKFYMAAGLNDETGIQKGTGFQRKSLRLNVDHKLAKWIDFSIGSSYMQTGAQRSFSGNDNRGVSIGYTLAYTPNYAQLMPVNGVYPQSRYTGDSPIAIAERTINDELTNRFIQSFTSNIYFLQKPNSTLKLALQGGLDYVNTEAEVYFPEDLQSQLTRATPGASRYSKSRSFNTNLQAFLIYNWQLLGGKLDLTSQVGTVRLSTDNDFSWIQGDGLLPKQKNPNTGSVRTFSETWQAWQDVGLIAQQEANYQDKIIGTLGIRFDKSSLNGDNAKWYGFPRASLAINLTKFGFWSYEPISQFKLRGAFGRTGGVPAYGNLFTSLGTTIIDGQLGSVTPTSVGNPTIEPETAQEIEWGIDLGLFKNRVNLEATYYDKKIFNLLNPYTLSSGTGVTQFNAYPVGDLQNRGVELGLNVTPVEMSNFTWTSSVQYWFNRSKITRLEIPNTTVGSGFSIYGRNQLRLGESPTRWYGSPNVPDAQGVAQATRYEDAQPKYQVSFSNQFKLFQSFDFGFLLHTSQGNFNSNLTTKQKDTGGTTKDWSQVDNLYGNVGLPNGRARLPANPNVTAREFIQDASYVRLREVSLYYTVPRAILGKAFANVVSNIRIGTSAQNLLTFTNYEGYDPEVSNFGNQSVGASVDNAAFPNSKRIFFHIAVDF</sequence>
<dbReference type="InterPro" id="IPR008969">
    <property type="entry name" value="CarboxyPept-like_regulatory"/>
</dbReference>
<keyword evidence="7 10" id="KW-0472">Membrane</keyword>
<keyword evidence="2 10" id="KW-0813">Transport</keyword>
<dbReference type="SUPFAM" id="SSF56935">
    <property type="entry name" value="Porins"/>
    <property type="match status" value="1"/>
</dbReference>
<dbReference type="NCBIfam" id="TIGR04057">
    <property type="entry name" value="SusC_RagA_signa"/>
    <property type="match status" value="1"/>
</dbReference>
<evidence type="ECO:0000259" key="13">
    <source>
        <dbReference type="Pfam" id="PF07715"/>
    </source>
</evidence>
<dbReference type="Gene3D" id="2.60.40.1120">
    <property type="entry name" value="Carboxypeptidase-like, regulatory domain"/>
    <property type="match status" value="1"/>
</dbReference>
<reference evidence="14 15" key="1">
    <citation type="submission" date="2019-09" db="EMBL/GenBank/DDBJ databases">
        <title>Genome Sequence of Larkinella sp MA1.</title>
        <authorList>
            <person name="Srinivasan S."/>
        </authorList>
    </citation>
    <scope>NUCLEOTIDE SEQUENCE [LARGE SCALE GENOMIC DNA]</scope>
    <source>
        <strain evidence="14 15">MA1</strain>
    </source>
</reference>
<evidence type="ECO:0000256" key="10">
    <source>
        <dbReference type="PROSITE-ProRule" id="PRU01360"/>
    </source>
</evidence>
<dbReference type="EMBL" id="VTWS01000002">
    <property type="protein sequence ID" value="KAA9355051.1"/>
    <property type="molecule type" value="Genomic_DNA"/>
</dbReference>
<evidence type="ECO:0000256" key="1">
    <source>
        <dbReference type="ARBA" id="ARBA00004571"/>
    </source>
</evidence>
<evidence type="ECO:0000256" key="8">
    <source>
        <dbReference type="ARBA" id="ARBA00023170"/>
    </source>
</evidence>
<gene>
    <name evidence="14" type="ORF">F0P93_10750</name>
</gene>
<dbReference type="GO" id="GO:0009279">
    <property type="term" value="C:cell outer membrane"/>
    <property type="evidence" value="ECO:0007669"/>
    <property type="project" value="UniProtKB-SubCell"/>
</dbReference>
<proteinExistence type="inferred from homology"/>
<dbReference type="GO" id="GO:0044718">
    <property type="term" value="P:siderophore transmembrane transport"/>
    <property type="evidence" value="ECO:0007669"/>
    <property type="project" value="TreeGrafter"/>
</dbReference>
<evidence type="ECO:0000256" key="3">
    <source>
        <dbReference type="ARBA" id="ARBA00022452"/>
    </source>
</evidence>
<dbReference type="Gene3D" id="2.40.170.20">
    <property type="entry name" value="TonB-dependent receptor, beta-barrel domain"/>
    <property type="match status" value="1"/>
</dbReference>
<evidence type="ECO:0000256" key="2">
    <source>
        <dbReference type="ARBA" id="ARBA00022448"/>
    </source>
</evidence>
<evidence type="ECO:0000256" key="11">
    <source>
        <dbReference type="RuleBase" id="RU003357"/>
    </source>
</evidence>
<dbReference type="Proteomes" id="UP000326344">
    <property type="component" value="Unassembled WGS sequence"/>
</dbReference>
<dbReference type="PANTHER" id="PTHR30069:SF29">
    <property type="entry name" value="HEMOGLOBIN AND HEMOGLOBIN-HAPTOGLOBIN-BINDING PROTEIN 1-RELATED"/>
    <property type="match status" value="1"/>
</dbReference>
<dbReference type="InterPro" id="IPR000531">
    <property type="entry name" value="Beta-barrel_TonB"/>
</dbReference>
<protein>
    <submittedName>
        <fullName evidence="14">SusC/RagA family TonB-linked outer membrane protein</fullName>
    </submittedName>
</protein>
<evidence type="ECO:0000313" key="14">
    <source>
        <dbReference type="EMBL" id="KAA9355051.1"/>
    </source>
</evidence>
<dbReference type="InterPro" id="IPR023997">
    <property type="entry name" value="TonB-dep_OMP_SusC/RagA_CS"/>
</dbReference>
<evidence type="ECO:0000256" key="7">
    <source>
        <dbReference type="ARBA" id="ARBA00023136"/>
    </source>
</evidence>
<comment type="subcellular location">
    <subcellularLocation>
        <location evidence="1 10">Cell outer membrane</location>
        <topology evidence="1 10">Multi-pass membrane protein</topology>
    </subcellularLocation>
</comment>
<keyword evidence="8" id="KW-0675">Receptor</keyword>
<dbReference type="Gene3D" id="2.170.130.10">
    <property type="entry name" value="TonB-dependent receptor, plug domain"/>
    <property type="match status" value="1"/>
</dbReference>
<dbReference type="InterPro" id="IPR023996">
    <property type="entry name" value="TonB-dep_OMP_SusC/RagA"/>
</dbReference>
<name>A0A5N1JK36_9BACT</name>
<evidence type="ECO:0000313" key="15">
    <source>
        <dbReference type="Proteomes" id="UP000326344"/>
    </source>
</evidence>
<evidence type="ECO:0000259" key="12">
    <source>
        <dbReference type="Pfam" id="PF00593"/>
    </source>
</evidence>
<keyword evidence="5" id="KW-0732">Signal</keyword>
<dbReference type="SUPFAM" id="SSF49464">
    <property type="entry name" value="Carboxypeptidase regulatory domain-like"/>
    <property type="match status" value="1"/>
</dbReference>
<comment type="similarity">
    <text evidence="10 11">Belongs to the TonB-dependent receptor family.</text>
</comment>
<evidence type="ECO:0000256" key="4">
    <source>
        <dbReference type="ARBA" id="ARBA00022692"/>
    </source>
</evidence>
<comment type="caution">
    <text evidence="14">The sequence shown here is derived from an EMBL/GenBank/DDBJ whole genome shotgun (WGS) entry which is preliminary data.</text>
</comment>
<dbReference type="AlphaFoldDB" id="A0A5N1JK36"/>
<dbReference type="PANTHER" id="PTHR30069">
    <property type="entry name" value="TONB-DEPENDENT OUTER MEMBRANE RECEPTOR"/>
    <property type="match status" value="1"/>
</dbReference>
<feature type="domain" description="TonB-dependent receptor-like beta-barrel" evidence="12">
    <location>
        <begin position="450"/>
        <end position="925"/>
    </location>
</feature>
<dbReference type="NCBIfam" id="TIGR04056">
    <property type="entry name" value="OMP_RagA_SusC"/>
    <property type="match status" value="1"/>
</dbReference>
<keyword evidence="6 11" id="KW-0798">TonB box</keyword>
<dbReference type="GO" id="GO:0015344">
    <property type="term" value="F:siderophore uptake transmembrane transporter activity"/>
    <property type="evidence" value="ECO:0007669"/>
    <property type="project" value="TreeGrafter"/>
</dbReference>
<accession>A0A5N1JK36</accession>
<feature type="domain" description="TonB-dependent receptor plug" evidence="13">
    <location>
        <begin position="149"/>
        <end position="280"/>
    </location>
</feature>
<dbReference type="Pfam" id="PF00593">
    <property type="entry name" value="TonB_dep_Rec_b-barrel"/>
    <property type="match status" value="1"/>
</dbReference>
<dbReference type="Pfam" id="PF07715">
    <property type="entry name" value="Plug"/>
    <property type="match status" value="1"/>
</dbReference>